<dbReference type="GO" id="GO:0004497">
    <property type="term" value="F:monooxygenase activity"/>
    <property type="evidence" value="ECO:0007669"/>
    <property type="project" value="TreeGrafter"/>
</dbReference>
<name>A0A411YEZ9_9ACTN</name>
<dbReference type="PANTHER" id="PTHR43539">
    <property type="entry name" value="FLAVIN-BINDING MONOOXYGENASE-LIKE PROTEIN (AFU_ORTHOLOGUE AFUA_4G09220)"/>
    <property type="match status" value="1"/>
</dbReference>
<proteinExistence type="predicted"/>
<dbReference type="InterPro" id="IPR023753">
    <property type="entry name" value="FAD/NAD-binding_dom"/>
</dbReference>
<sequence length="435" mass="45762">MSTAHTFDTDTETPVAVLGAGPVGLAATAHLHARGLPVVLLEAGDRVATAVREWAHVRLFSPWAMLVDPAARELLAPTGWREPDPEGLPTGGEWVTEYLQPLAETPAIAHALRLSTRVVAVSRERADRLADTDRDRRPFVLHLRGPGGERRLRARAVIDATGTWFSPNPLGADGLPALGEEAEGDRIPSGMPDVLGADRTAHAGRRTAIVGSGHSAQQVIGDLARLVDEEPGTEVVWVTRGDGPAFGGGSADQLPARAAVGETAQAAVDRPGIDLVTRFPTDAVTRDEQGVVLHAGDRSIGPLDVVVRATGFRPELRLLAELRLDLHPSVESTRALAPLIDPNVHSCGTVPPHGAAELAHPDEPDLYVVGMKSYGRAPTFLARTGYEQVRSVAAALAGDAESAQRIDLELPETGVCGAPTPTAELATIGTGCCET</sequence>
<accession>A0A411YEZ9</accession>
<feature type="domain" description="FAD/NAD(P)-binding" evidence="2">
    <location>
        <begin position="14"/>
        <end position="347"/>
    </location>
</feature>
<dbReference type="InterPro" id="IPR050982">
    <property type="entry name" value="Auxin_biosynth/cation_transpt"/>
</dbReference>
<keyword evidence="4" id="KW-1185">Reference proteome</keyword>
<dbReference type="AlphaFoldDB" id="A0A411YEZ9"/>
<dbReference type="OrthoDB" id="7279140at2"/>
<organism evidence="3 4">
    <name type="scientific">Egibacter rhizosphaerae</name>
    <dbReference type="NCBI Taxonomy" id="1670831"/>
    <lineage>
        <taxon>Bacteria</taxon>
        <taxon>Bacillati</taxon>
        <taxon>Actinomycetota</taxon>
        <taxon>Nitriliruptoria</taxon>
        <taxon>Egibacterales</taxon>
        <taxon>Egibacteraceae</taxon>
        <taxon>Egibacter</taxon>
    </lineage>
</organism>
<dbReference type="PRINTS" id="PR00368">
    <property type="entry name" value="FADPNR"/>
</dbReference>
<evidence type="ECO:0000313" key="3">
    <source>
        <dbReference type="EMBL" id="QBI19790.1"/>
    </source>
</evidence>
<reference evidence="3 4" key="1">
    <citation type="submission" date="2019-01" db="EMBL/GenBank/DDBJ databases">
        <title>Egibacter rhizosphaerae EGI 80759T.</title>
        <authorList>
            <person name="Chen D.-D."/>
            <person name="Tian Y."/>
            <person name="Jiao J.-Y."/>
            <person name="Zhang X.-T."/>
            <person name="Zhang Y.-G."/>
            <person name="Zhang Y."/>
            <person name="Xiao M."/>
            <person name="Shu W.-S."/>
            <person name="Li W.-J."/>
        </authorList>
    </citation>
    <scope>NUCLEOTIDE SEQUENCE [LARGE SCALE GENOMIC DNA]</scope>
    <source>
        <strain evidence="3 4">EGI 80759</strain>
    </source>
</reference>
<evidence type="ECO:0000259" key="2">
    <source>
        <dbReference type="Pfam" id="PF07992"/>
    </source>
</evidence>
<dbReference type="Pfam" id="PF07992">
    <property type="entry name" value="Pyr_redox_2"/>
    <property type="match status" value="1"/>
</dbReference>
<dbReference type="RefSeq" id="WP_131154787.1">
    <property type="nucleotide sequence ID" value="NZ_CP036402.1"/>
</dbReference>
<dbReference type="Proteomes" id="UP000291469">
    <property type="component" value="Chromosome"/>
</dbReference>
<gene>
    <name evidence="3" type="ORF">ER308_09640</name>
</gene>
<evidence type="ECO:0000256" key="1">
    <source>
        <dbReference type="ARBA" id="ARBA00023002"/>
    </source>
</evidence>
<dbReference type="Gene3D" id="3.50.50.60">
    <property type="entry name" value="FAD/NAD(P)-binding domain"/>
    <property type="match status" value="1"/>
</dbReference>
<dbReference type="PANTHER" id="PTHR43539:SF78">
    <property type="entry name" value="FLAVIN-CONTAINING MONOOXYGENASE"/>
    <property type="match status" value="1"/>
</dbReference>
<keyword evidence="1" id="KW-0560">Oxidoreductase</keyword>
<protein>
    <submittedName>
        <fullName evidence="3">Flavoprotein</fullName>
    </submittedName>
</protein>
<evidence type="ECO:0000313" key="4">
    <source>
        <dbReference type="Proteomes" id="UP000291469"/>
    </source>
</evidence>
<dbReference type="KEGG" id="erz:ER308_09640"/>
<dbReference type="GO" id="GO:0050660">
    <property type="term" value="F:flavin adenine dinucleotide binding"/>
    <property type="evidence" value="ECO:0007669"/>
    <property type="project" value="TreeGrafter"/>
</dbReference>
<dbReference type="SUPFAM" id="SSF51905">
    <property type="entry name" value="FAD/NAD(P)-binding domain"/>
    <property type="match status" value="1"/>
</dbReference>
<dbReference type="InterPro" id="IPR036188">
    <property type="entry name" value="FAD/NAD-bd_sf"/>
</dbReference>
<dbReference type="EMBL" id="CP036402">
    <property type="protein sequence ID" value="QBI19790.1"/>
    <property type="molecule type" value="Genomic_DNA"/>
</dbReference>